<name>A0ABU2ZS65_9ALTE</name>
<proteinExistence type="predicted"/>
<organism evidence="3 4">
    <name type="scientific">Glaciecola petra</name>
    <dbReference type="NCBI Taxonomy" id="3075602"/>
    <lineage>
        <taxon>Bacteria</taxon>
        <taxon>Pseudomonadati</taxon>
        <taxon>Pseudomonadota</taxon>
        <taxon>Gammaproteobacteria</taxon>
        <taxon>Alteromonadales</taxon>
        <taxon>Alteromonadaceae</taxon>
        <taxon>Glaciecola</taxon>
    </lineage>
</organism>
<dbReference type="InterPro" id="IPR032710">
    <property type="entry name" value="NTF2-like_dom_sf"/>
</dbReference>
<keyword evidence="4" id="KW-1185">Reference proteome</keyword>
<keyword evidence="1" id="KW-0732">Signal</keyword>
<dbReference type="Pfam" id="PF12680">
    <property type="entry name" value="SnoaL_2"/>
    <property type="match status" value="1"/>
</dbReference>
<feature type="domain" description="SnoaL-like" evidence="2">
    <location>
        <begin position="31"/>
        <end position="134"/>
    </location>
</feature>
<gene>
    <name evidence="3" type="ORF">RM552_11490</name>
</gene>
<dbReference type="Gene3D" id="3.10.450.50">
    <property type="match status" value="1"/>
</dbReference>
<accession>A0ABU2ZS65</accession>
<reference evidence="3 4" key="1">
    <citation type="submission" date="2023-09" db="EMBL/GenBank/DDBJ databases">
        <authorList>
            <person name="Rey-Velasco X."/>
        </authorList>
    </citation>
    <scope>NUCLEOTIDE SEQUENCE [LARGE SCALE GENOMIC DNA]</scope>
    <source>
        <strain evidence="3 4">P117</strain>
    </source>
</reference>
<evidence type="ECO:0000313" key="4">
    <source>
        <dbReference type="Proteomes" id="UP001253545"/>
    </source>
</evidence>
<evidence type="ECO:0000313" key="3">
    <source>
        <dbReference type="EMBL" id="MDT0595471.1"/>
    </source>
</evidence>
<dbReference type="Proteomes" id="UP001253545">
    <property type="component" value="Unassembled WGS sequence"/>
</dbReference>
<dbReference type="InterPro" id="IPR037401">
    <property type="entry name" value="SnoaL-like"/>
</dbReference>
<comment type="caution">
    <text evidence="3">The sequence shown here is derived from an EMBL/GenBank/DDBJ whole genome shotgun (WGS) entry which is preliminary data.</text>
</comment>
<feature type="chain" id="PRO_5046471681" evidence="1">
    <location>
        <begin position="22"/>
        <end position="141"/>
    </location>
</feature>
<protein>
    <submittedName>
        <fullName evidence="3">Nuclear transport factor 2 family protein</fullName>
    </submittedName>
</protein>
<dbReference type="RefSeq" id="WP_311368987.1">
    <property type="nucleotide sequence ID" value="NZ_JAVRHX010000003.1"/>
</dbReference>
<feature type="signal peptide" evidence="1">
    <location>
        <begin position="1"/>
        <end position="21"/>
    </location>
</feature>
<evidence type="ECO:0000259" key="2">
    <source>
        <dbReference type="Pfam" id="PF12680"/>
    </source>
</evidence>
<evidence type="ECO:0000256" key="1">
    <source>
        <dbReference type="SAM" id="SignalP"/>
    </source>
</evidence>
<sequence length="141" mass="15697">MKKLIIFVGLLIAIFAAPSDANPKEQASIISAYSAAWNAKDLAKMATLMHPDIEWLSVSGSKISVETKGKDELVSALEKWFLSPDLPKGSLRDWSINGNFVAVTETASWLDDANQQQSQSSLTVYELQDKLIRRVYYYPSI</sequence>
<dbReference type="EMBL" id="JAVRHX010000003">
    <property type="protein sequence ID" value="MDT0595471.1"/>
    <property type="molecule type" value="Genomic_DNA"/>
</dbReference>
<dbReference type="SUPFAM" id="SSF54427">
    <property type="entry name" value="NTF2-like"/>
    <property type="match status" value="1"/>
</dbReference>